<evidence type="ECO:0000313" key="5">
    <source>
        <dbReference type="EnsemblPlants" id="Kaladp0011s0711.1.v1.1"/>
    </source>
</evidence>
<feature type="repeat" description="PPR" evidence="3">
    <location>
        <begin position="226"/>
        <end position="260"/>
    </location>
</feature>
<evidence type="ECO:0000256" key="2">
    <source>
        <dbReference type="ARBA" id="ARBA00022737"/>
    </source>
</evidence>
<dbReference type="Gramene" id="Kaladp0011s0711.1.v1.1">
    <property type="protein sequence ID" value="Kaladp0011s0711.1.v1.1"/>
    <property type="gene ID" value="Kaladp0011s0711.v1.1"/>
</dbReference>
<organism evidence="5 6">
    <name type="scientific">Kalanchoe fedtschenkoi</name>
    <name type="common">Lavender scallops</name>
    <name type="synonym">South American air plant</name>
    <dbReference type="NCBI Taxonomy" id="63787"/>
    <lineage>
        <taxon>Eukaryota</taxon>
        <taxon>Viridiplantae</taxon>
        <taxon>Streptophyta</taxon>
        <taxon>Embryophyta</taxon>
        <taxon>Tracheophyta</taxon>
        <taxon>Spermatophyta</taxon>
        <taxon>Magnoliopsida</taxon>
        <taxon>eudicotyledons</taxon>
        <taxon>Gunneridae</taxon>
        <taxon>Pentapetalae</taxon>
        <taxon>Saxifragales</taxon>
        <taxon>Crassulaceae</taxon>
        <taxon>Kalanchoe</taxon>
    </lineage>
</organism>
<dbReference type="Proteomes" id="UP000594263">
    <property type="component" value="Unplaced"/>
</dbReference>
<feature type="repeat" description="PPR" evidence="3">
    <location>
        <begin position="195"/>
        <end position="225"/>
    </location>
</feature>
<keyword evidence="6" id="KW-1185">Reference proteome</keyword>
<dbReference type="Pfam" id="PF01535">
    <property type="entry name" value="PPR"/>
    <property type="match status" value="2"/>
</dbReference>
<feature type="repeat" description="PPR" evidence="3">
    <location>
        <begin position="83"/>
        <end position="117"/>
    </location>
</feature>
<dbReference type="AlphaFoldDB" id="A0A7N0RJI0"/>
<dbReference type="OMA" id="KCYANPH"/>
<dbReference type="EnsemblPlants" id="Kaladp0011s0711.1.v1.1">
    <property type="protein sequence ID" value="Kaladp0011s0711.1.v1.1"/>
    <property type="gene ID" value="Kaladp0011s0711.v1.1"/>
</dbReference>
<dbReference type="FunFam" id="1.25.40.10:FF:000333">
    <property type="entry name" value="Pentatricopeptide repeat-containing protein"/>
    <property type="match status" value="1"/>
</dbReference>
<dbReference type="InterPro" id="IPR032867">
    <property type="entry name" value="DYW_dom"/>
</dbReference>
<dbReference type="InterPro" id="IPR002885">
    <property type="entry name" value="PPR_rpt"/>
</dbReference>
<accession>A0A7N0RJI0</accession>
<dbReference type="Pfam" id="PF14432">
    <property type="entry name" value="DYW_deaminase"/>
    <property type="match status" value="1"/>
</dbReference>
<evidence type="ECO:0000256" key="3">
    <source>
        <dbReference type="PROSITE-ProRule" id="PRU00708"/>
    </source>
</evidence>
<protein>
    <recommendedName>
        <fullName evidence="4">DYW domain-containing protein</fullName>
    </recommendedName>
</protein>
<dbReference type="GO" id="GO:0009451">
    <property type="term" value="P:RNA modification"/>
    <property type="evidence" value="ECO:0007669"/>
    <property type="project" value="InterPro"/>
</dbReference>
<name>A0A7N0RJI0_KALFE</name>
<comment type="similarity">
    <text evidence="1">Belongs to the PPR family. PCMP-H subfamily.</text>
</comment>
<reference evidence="5" key="1">
    <citation type="submission" date="2021-01" db="UniProtKB">
        <authorList>
            <consortium name="EnsemblPlants"/>
        </authorList>
    </citation>
    <scope>IDENTIFICATION</scope>
</reference>
<evidence type="ECO:0000256" key="1">
    <source>
        <dbReference type="ARBA" id="ARBA00006643"/>
    </source>
</evidence>
<dbReference type="PROSITE" id="PS51375">
    <property type="entry name" value="PPR"/>
    <property type="match status" value="3"/>
</dbReference>
<dbReference type="GO" id="GO:0008270">
    <property type="term" value="F:zinc ion binding"/>
    <property type="evidence" value="ECO:0007669"/>
    <property type="project" value="InterPro"/>
</dbReference>
<dbReference type="InterPro" id="IPR046960">
    <property type="entry name" value="PPR_At4g14850-like_plant"/>
</dbReference>
<keyword evidence="2" id="KW-0677">Repeat</keyword>
<dbReference type="Gene3D" id="1.25.40.10">
    <property type="entry name" value="Tetratricopeptide repeat domain"/>
    <property type="match status" value="3"/>
</dbReference>
<proteinExistence type="inferred from homology"/>
<sequence>MFYLIETMNTTTATHLLPPLDPAHLPVAENPNCASFTHKSLLNVLNTKCTHSLPNLKQAHAAILRFDKFLYALNVLDQLPKPNVFVYNYLIKGCLDNSEAYRAVGLYCRMVAEDSRPNRFTYPAVFKACAAAGCVEEGRQVHGHVLKLGLQGEGHIKSAGIQMYSRPGKMAEARMMLEEDVGKADVVFKLMRDRSVGSWNVMITGYARCGQIEYARACFDKMSVKDEISWSAMIDGCIKVGCFREALGVFSQMQCEGVELGKHVLSSVLAACANLGALDQGRWVHTYAKRKNIKLESVLGTAVVDMYAKWLVNEGLQIFGSMKDEHGVEPEVEHYGCVVDLLGRAGLLARAEDVIESMPMEPNAAVWGALLGASRIHGNLELGERIGKLLLELEPENSGHIRYYQIFMQRREDGMMLPERKSTRCWKEWWRGYSPNTSEVLFDIEEEEKETTDDRTTIRITKNLRVCGDCHTAMKLVSRVYDRELIVRDRVRYHHFANGSCSCKDYW</sequence>
<dbReference type="InterPro" id="IPR011990">
    <property type="entry name" value="TPR-like_helical_dom_sf"/>
</dbReference>
<dbReference type="NCBIfam" id="TIGR00756">
    <property type="entry name" value="PPR"/>
    <property type="match status" value="2"/>
</dbReference>
<dbReference type="PANTHER" id="PTHR47926">
    <property type="entry name" value="PENTATRICOPEPTIDE REPEAT-CONTAINING PROTEIN"/>
    <property type="match status" value="1"/>
</dbReference>
<dbReference type="Pfam" id="PF13041">
    <property type="entry name" value="PPR_2"/>
    <property type="match status" value="1"/>
</dbReference>
<feature type="domain" description="DYW" evidence="4">
    <location>
        <begin position="451"/>
        <end position="507"/>
    </location>
</feature>
<evidence type="ECO:0000259" key="4">
    <source>
        <dbReference type="Pfam" id="PF14432"/>
    </source>
</evidence>
<evidence type="ECO:0000313" key="6">
    <source>
        <dbReference type="Proteomes" id="UP000594263"/>
    </source>
</evidence>
<dbReference type="GO" id="GO:0003723">
    <property type="term" value="F:RNA binding"/>
    <property type="evidence" value="ECO:0007669"/>
    <property type="project" value="InterPro"/>
</dbReference>